<dbReference type="AlphaFoldDB" id="A0A9W6TRI0"/>
<evidence type="ECO:0000256" key="1">
    <source>
        <dbReference type="SAM" id="MobiDB-lite"/>
    </source>
</evidence>
<sequence length="109" mass="11487">MMPVQASIRFGSSDDSVGICDDGRDSGRDEFDGEGDELSDSDAGEMDQAFLASLHAGGDDLRSKAALKERKAVLQSMKWSPVSTVFEADTSSYPGLGVEDAIPVGELLA</sequence>
<feature type="compositionally biased region" description="Acidic residues" evidence="1">
    <location>
        <begin position="31"/>
        <end position="45"/>
    </location>
</feature>
<feature type="compositionally biased region" description="Basic and acidic residues" evidence="1">
    <location>
        <begin position="21"/>
        <end position="30"/>
    </location>
</feature>
<evidence type="ECO:0000313" key="2">
    <source>
        <dbReference type="EMBL" id="GMF17823.1"/>
    </source>
</evidence>
<feature type="region of interest" description="Disordered" evidence="1">
    <location>
        <begin position="1"/>
        <end position="45"/>
    </location>
</feature>
<dbReference type="OrthoDB" id="129212at2759"/>
<name>A0A9W6TRI0_9STRA</name>
<gene>
    <name evidence="2" type="ORF">Pfra01_000135800</name>
</gene>
<comment type="caution">
    <text evidence="2">The sequence shown here is derived from an EMBL/GenBank/DDBJ whole genome shotgun (WGS) entry which is preliminary data.</text>
</comment>
<proteinExistence type="predicted"/>
<evidence type="ECO:0000313" key="3">
    <source>
        <dbReference type="Proteomes" id="UP001165121"/>
    </source>
</evidence>
<keyword evidence="3" id="KW-1185">Reference proteome</keyword>
<reference evidence="2" key="1">
    <citation type="submission" date="2023-04" db="EMBL/GenBank/DDBJ databases">
        <title>Phytophthora fragariaefolia NBRC 109709.</title>
        <authorList>
            <person name="Ichikawa N."/>
            <person name="Sato H."/>
            <person name="Tonouchi N."/>
        </authorList>
    </citation>
    <scope>NUCLEOTIDE SEQUENCE</scope>
    <source>
        <strain evidence="2">NBRC 109709</strain>
    </source>
</reference>
<dbReference type="Proteomes" id="UP001165121">
    <property type="component" value="Unassembled WGS sequence"/>
</dbReference>
<organism evidence="2 3">
    <name type="scientific">Phytophthora fragariaefolia</name>
    <dbReference type="NCBI Taxonomy" id="1490495"/>
    <lineage>
        <taxon>Eukaryota</taxon>
        <taxon>Sar</taxon>
        <taxon>Stramenopiles</taxon>
        <taxon>Oomycota</taxon>
        <taxon>Peronosporomycetes</taxon>
        <taxon>Peronosporales</taxon>
        <taxon>Peronosporaceae</taxon>
        <taxon>Phytophthora</taxon>
    </lineage>
</organism>
<accession>A0A9W6TRI0</accession>
<dbReference type="EMBL" id="BSXT01000113">
    <property type="protein sequence ID" value="GMF17823.1"/>
    <property type="molecule type" value="Genomic_DNA"/>
</dbReference>
<protein>
    <submittedName>
        <fullName evidence="2">Unnamed protein product</fullName>
    </submittedName>
</protein>